<evidence type="ECO:0000313" key="2">
    <source>
        <dbReference type="Proteomes" id="UP000254331"/>
    </source>
</evidence>
<dbReference type="EMBL" id="UGTW01000001">
    <property type="protein sequence ID" value="SUC15523.1"/>
    <property type="molecule type" value="Genomic_DNA"/>
</dbReference>
<accession>A0A379F877</accession>
<dbReference type="Proteomes" id="UP000254331">
    <property type="component" value="Unassembled WGS sequence"/>
</dbReference>
<sequence>MALTDNGIFTLPDDEGVYFDHNNGGVNESTGWIDGNSAFLVFDKNENGVIDNGNELFGNNTFNILGDYAKHGFDALSQYDNNQDNRIDNNDVIWSSLNLWIDKNINGKTDIDELFNIECLGIESIDLNYKKKWCYR</sequence>
<gene>
    <name evidence="1" type="ORF">NCTC10376_01368</name>
</gene>
<protein>
    <submittedName>
        <fullName evidence="1">Uncharacterized protein</fullName>
    </submittedName>
</protein>
<dbReference type="PANTHER" id="PTHR39431:SF1">
    <property type="entry name" value="FRPA_C-RELATED PROTEIN"/>
    <property type="match status" value="1"/>
</dbReference>
<evidence type="ECO:0000313" key="1">
    <source>
        <dbReference type="EMBL" id="SUC15523.1"/>
    </source>
</evidence>
<dbReference type="AlphaFoldDB" id="A0A379F877"/>
<dbReference type="PANTHER" id="PTHR39431">
    <property type="entry name" value="FRPA/C-RELATED PROTEIN"/>
    <property type="match status" value="1"/>
</dbReference>
<reference evidence="1 2" key="1">
    <citation type="submission" date="2018-06" db="EMBL/GenBank/DDBJ databases">
        <authorList>
            <consortium name="Pathogen Informatics"/>
            <person name="Doyle S."/>
        </authorList>
    </citation>
    <scope>NUCLEOTIDE SEQUENCE [LARGE SCALE GENOMIC DNA]</scope>
    <source>
        <strain evidence="1 2">NCTC10376</strain>
    </source>
</reference>
<dbReference type="RefSeq" id="WP_115370491.1">
    <property type="nucleotide sequence ID" value="NZ_UGTW01000001.1"/>
</dbReference>
<proteinExistence type="predicted"/>
<organism evidence="1 2">
    <name type="scientific">Proteus vulgaris</name>
    <dbReference type="NCBI Taxonomy" id="585"/>
    <lineage>
        <taxon>Bacteria</taxon>
        <taxon>Pseudomonadati</taxon>
        <taxon>Pseudomonadota</taxon>
        <taxon>Gammaproteobacteria</taxon>
        <taxon>Enterobacterales</taxon>
        <taxon>Morganellaceae</taxon>
        <taxon>Proteus</taxon>
    </lineage>
</organism>
<name>A0A379F877_PROVU</name>